<feature type="non-terminal residue" evidence="1">
    <location>
        <position position="1"/>
    </location>
</feature>
<dbReference type="EMBL" id="LCQQ01000072">
    <property type="protein sequence ID" value="KKW18950.1"/>
    <property type="molecule type" value="Genomic_DNA"/>
</dbReference>
<comment type="caution">
    <text evidence="1">The sequence shown here is derived from an EMBL/GenBank/DDBJ whole genome shotgun (WGS) entry which is preliminary data.</text>
</comment>
<evidence type="ECO:0000313" key="2">
    <source>
        <dbReference type="Proteomes" id="UP000034201"/>
    </source>
</evidence>
<accession>A0A0G1WJZ7</accession>
<protein>
    <submittedName>
        <fullName evidence="1">Uncharacterized protein</fullName>
    </submittedName>
</protein>
<organism evidence="1 2">
    <name type="scientific">Candidatus Adlerbacteria bacterium GW2011_GWC1_50_9</name>
    <dbReference type="NCBI Taxonomy" id="1618608"/>
    <lineage>
        <taxon>Bacteria</taxon>
        <taxon>Candidatus Adleribacteriota</taxon>
    </lineage>
</organism>
<dbReference type="Proteomes" id="UP000034201">
    <property type="component" value="Unassembled WGS sequence"/>
</dbReference>
<name>A0A0G1WJZ7_9BACT</name>
<dbReference type="AlphaFoldDB" id="A0A0G1WJZ7"/>
<sequence>KEKINAYVLDDKSNIKVKLLSQKYGFHYLSRPVKTFKKDILREQLTPIIYSKIEQIRAERAAQDPEYYNRINKELNEGKINILITGGREDDPLTDSIQLFSWDPNTNTLYAVAFPRDLQSPEVLNKTIFTKNLS</sequence>
<gene>
    <name evidence="1" type="ORF">UY61_C0072G0001</name>
</gene>
<proteinExistence type="predicted"/>
<reference evidence="1 2" key="1">
    <citation type="journal article" date="2015" name="Nature">
        <title>rRNA introns, odd ribosomes, and small enigmatic genomes across a large radiation of phyla.</title>
        <authorList>
            <person name="Brown C.T."/>
            <person name="Hug L.A."/>
            <person name="Thomas B.C."/>
            <person name="Sharon I."/>
            <person name="Castelle C.J."/>
            <person name="Singh A."/>
            <person name="Wilkins M.J."/>
            <person name="Williams K.H."/>
            <person name="Banfield J.F."/>
        </authorList>
    </citation>
    <scope>NUCLEOTIDE SEQUENCE [LARGE SCALE GENOMIC DNA]</scope>
</reference>
<evidence type="ECO:0000313" key="1">
    <source>
        <dbReference type="EMBL" id="KKW18950.1"/>
    </source>
</evidence>
<dbReference type="Gene3D" id="3.30.420.590">
    <property type="match status" value="1"/>
</dbReference>